<evidence type="ECO:0000313" key="2">
    <source>
        <dbReference type="Proteomes" id="UP000024404"/>
    </source>
</evidence>
<keyword evidence="2" id="KW-1185">Reference proteome</keyword>
<dbReference type="EMBL" id="CMVM020000020">
    <property type="status" value="NOT_ANNOTATED_CDS"/>
    <property type="molecule type" value="Genomic_DNA"/>
</dbReference>
<evidence type="ECO:0000313" key="1">
    <source>
        <dbReference type="EnsemblMetazoa" id="OVOC578.2"/>
    </source>
</evidence>
<dbReference type="Proteomes" id="UP000024404">
    <property type="component" value="Unassembled WGS sequence"/>
</dbReference>
<protein>
    <submittedName>
        <fullName evidence="1">Uncharacterized protein</fullName>
    </submittedName>
</protein>
<dbReference type="EnsemblMetazoa" id="OVOC578.2">
    <property type="protein sequence ID" value="OVOC578.2"/>
    <property type="gene ID" value="WBGene00237387"/>
</dbReference>
<proteinExistence type="predicted"/>
<reference evidence="1" key="2">
    <citation type="submission" date="2018-02" db="UniProtKB">
        <authorList>
            <consortium name="EnsemblMetazoa"/>
        </authorList>
    </citation>
    <scope>IDENTIFICATION</scope>
</reference>
<dbReference type="AlphaFoldDB" id="A0A2K6W6L5"/>
<reference evidence="2" key="1">
    <citation type="submission" date="2013-10" db="EMBL/GenBank/DDBJ databases">
        <title>Genome sequencing of Onchocerca volvulus.</title>
        <authorList>
            <person name="Cotton J."/>
            <person name="Tsai J."/>
            <person name="Stanley E."/>
            <person name="Tracey A."/>
            <person name="Holroyd N."/>
            <person name="Lustigman S."/>
            <person name="Berriman M."/>
        </authorList>
    </citation>
    <scope>NUCLEOTIDE SEQUENCE</scope>
</reference>
<name>A0A2K6W6L5_ONCVO</name>
<dbReference type="EnsemblMetazoa" id="OVOC578.1">
    <property type="protein sequence ID" value="OVOC578.1"/>
    <property type="gene ID" value="WBGene00237387"/>
</dbReference>
<accession>A0A2K6W6L5</accession>
<sequence length="63" mass="7129">MNGSSKISKIKAATKLFIVHSFGGGLCRWPVSDVCRFTFDECATVALHRLHKIRMKISFLFKV</sequence>
<organism evidence="1 2">
    <name type="scientific">Onchocerca volvulus</name>
    <dbReference type="NCBI Taxonomy" id="6282"/>
    <lineage>
        <taxon>Eukaryota</taxon>
        <taxon>Metazoa</taxon>
        <taxon>Ecdysozoa</taxon>
        <taxon>Nematoda</taxon>
        <taxon>Chromadorea</taxon>
        <taxon>Rhabditida</taxon>
        <taxon>Spirurina</taxon>
        <taxon>Spiruromorpha</taxon>
        <taxon>Filarioidea</taxon>
        <taxon>Onchocercidae</taxon>
        <taxon>Onchocerca</taxon>
    </lineage>
</organism>